<dbReference type="EMBL" id="BDGG01000004">
    <property type="protein sequence ID" value="GAU98455.1"/>
    <property type="molecule type" value="Genomic_DNA"/>
</dbReference>
<name>A0A1D1VCB4_RAMVA</name>
<sequence>MNLEATSFCGQYLEEGCEGEDAAKQAIDESDDLIREALSDIFQLHPDQHYTVIALPRSSCAIRRLVRSVGTKDLWKTTTEKPLKSQME</sequence>
<evidence type="ECO:0000313" key="2">
    <source>
        <dbReference type="Proteomes" id="UP000186922"/>
    </source>
</evidence>
<reference evidence="1 2" key="1">
    <citation type="journal article" date="2016" name="Nat. Commun.">
        <title>Extremotolerant tardigrade genome and improved radiotolerance of human cultured cells by tardigrade-unique protein.</title>
        <authorList>
            <person name="Hashimoto T."/>
            <person name="Horikawa D.D."/>
            <person name="Saito Y."/>
            <person name="Kuwahara H."/>
            <person name="Kozuka-Hata H."/>
            <person name="Shin-I T."/>
            <person name="Minakuchi Y."/>
            <person name="Ohishi K."/>
            <person name="Motoyama A."/>
            <person name="Aizu T."/>
            <person name="Enomoto A."/>
            <person name="Kondo K."/>
            <person name="Tanaka S."/>
            <person name="Hara Y."/>
            <person name="Koshikawa S."/>
            <person name="Sagara H."/>
            <person name="Miura T."/>
            <person name="Yokobori S."/>
            <person name="Miyagawa K."/>
            <person name="Suzuki Y."/>
            <person name="Kubo T."/>
            <person name="Oyama M."/>
            <person name="Kohara Y."/>
            <person name="Fujiyama A."/>
            <person name="Arakawa K."/>
            <person name="Katayama T."/>
            <person name="Toyoda A."/>
            <person name="Kunieda T."/>
        </authorList>
    </citation>
    <scope>NUCLEOTIDE SEQUENCE [LARGE SCALE GENOMIC DNA]</scope>
    <source>
        <strain evidence="1 2">YOKOZUNA-1</strain>
    </source>
</reference>
<keyword evidence="2" id="KW-1185">Reference proteome</keyword>
<dbReference type="AlphaFoldDB" id="A0A1D1VCB4"/>
<evidence type="ECO:0000313" key="1">
    <source>
        <dbReference type="EMBL" id="GAU98455.1"/>
    </source>
</evidence>
<accession>A0A1D1VCB4</accession>
<proteinExistence type="predicted"/>
<organism evidence="1 2">
    <name type="scientific">Ramazzottius varieornatus</name>
    <name type="common">Water bear</name>
    <name type="synonym">Tardigrade</name>
    <dbReference type="NCBI Taxonomy" id="947166"/>
    <lineage>
        <taxon>Eukaryota</taxon>
        <taxon>Metazoa</taxon>
        <taxon>Ecdysozoa</taxon>
        <taxon>Tardigrada</taxon>
        <taxon>Eutardigrada</taxon>
        <taxon>Parachela</taxon>
        <taxon>Hypsibioidea</taxon>
        <taxon>Ramazzottiidae</taxon>
        <taxon>Ramazzottius</taxon>
    </lineage>
</organism>
<dbReference type="Proteomes" id="UP000186922">
    <property type="component" value="Unassembled WGS sequence"/>
</dbReference>
<comment type="caution">
    <text evidence="1">The sequence shown here is derived from an EMBL/GenBank/DDBJ whole genome shotgun (WGS) entry which is preliminary data.</text>
</comment>
<gene>
    <name evidence="1" type="primary">RvY_09598-1</name>
    <name evidence="1" type="synonym">RvY_09598.1</name>
    <name evidence="1" type="ORF">RvY_09598</name>
</gene>
<protein>
    <submittedName>
        <fullName evidence="1">Uncharacterized protein</fullName>
    </submittedName>
</protein>